<dbReference type="AlphaFoldDB" id="A0ABD3ZS45"/>
<gene>
    <name evidence="1" type="ORF">B4067_4113</name>
</gene>
<reference evidence="1 2" key="1">
    <citation type="submission" date="2014-11" db="EMBL/GenBank/DDBJ databases">
        <title>Draft Genome Sequences of Nine Bacillus subtilis Strains that Form Spores with High Heat-Resistance.</title>
        <authorList>
            <person name="Krawcyk A.O."/>
            <person name="Berendsen E.M."/>
            <person name="de Jong A."/>
            <person name="Holsappel S."/>
            <person name="Eijlander R.T."/>
            <person name="Wells-Bennik M."/>
            <person name="Kuipers O.P."/>
        </authorList>
    </citation>
    <scope>NUCLEOTIDE SEQUENCE [LARGE SCALE GENOMIC DNA]</scope>
    <source>
        <strain evidence="1 2">B4067</strain>
    </source>
</reference>
<dbReference type="EMBL" id="JSXS01000078">
    <property type="protein sequence ID" value="KIL31067.1"/>
    <property type="molecule type" value="Genomic_DNA"/>
</dbReference>
<proteinExistence type="predicted"/>
<organism evidence="1 2">
    <name type="scientific">Bacillus subtilis subsp. subtilis</name>
    <dbReference type="NCBI Taxonomy" id="135461"/>
    <lineage>
        <taxon>Bacteria</taxon>
        <taxon>Bacillati</taxon>
        <taxon>Bacillota</taxon>
        <taxon>Bacilli</taxon>
        <taxon>Bacillales</taxon>
        <taxon>Bacillaceae</taxon>
        <taxon>Bacillus</taxon>
    </lineage>
</organism>
<evidence type="ECO:0000313" key="1">
    <source>
        <dbReference type="EMBL" id="KIL31067.1"/>
    </source>
</evidence>
<comment type="caution">
    <text evidence="1">The sequence shown here is derived from an EMBL/GenBank/DDBJ whole genome shotgun (WGS) entry which is preliminary data.</text>
</comment>
<accession>A0ABD3ZS45</accession>
<protein>
    <submittedName>
        <fullName evidence="1">Uncharacterized protein</fullName>
    </submittedName>
</protein>
<evidence type="ECO:0000313" key="2">
    <source>
        <dbReference type="Proteomes" id="UP000031970"/>
    </source>
</evidence>
<name>A0ABD3ZS45_BACIU</name>
<dbReference type="Proteomes" id="UP000031970">
    <property type="component" value="Unassembled WGS sequence"/>
</dbReference>
<sequence length="41" mass="4809">MGIFLFKNLKAPLIIVTDPAFFFTSQQVSKKLSKYRQLYIL</sequence>